<dbReference type="Pfam" id="PF01041">
    <property type="entry name" value="DegT_DnrJ_EryC1"/>
    <property type="match status" value="1"/>
</dbReference>
<dbReference type="PANTHER" id="PTHR30244:SF34">
    <property type="entry name" value="DTDP-4-AMINO-4,6-DIDEOXYGALACTOSE TRANSAMINASE"/>
    <property type="match status" value="1"/>
</dbReference>
<evidence type="ECO:0000313" key="4">
    <source>
        <dbReference type="Proteomes" id="UP001205603"/>
    </source>
</evidence>
<evidence type="ECO:0000313" key="3">
    <source>
        <dbReference type="EMBL" id="MCP9612811.1"/>
    </source>
</evidence>
<gene>
    <name evidence="3" type="ORF">NMU02_11995</name>
</gene>
<keyword evidence="3" id="KW-0808">Transferase</keyword>
<comment type="similarity">
    <text evidence="1 2">Belongs to the DegT/DnrJ/EryC1 family.</text>
</comment>
<protein>
    <submittedName>
        <fullName evidence="3">DegT/DnrJ/EryC1/StrS family aminotransferase</fullName>
    </submittedName>
</protein>
<proteinExistence type="inferred from homology"/>
<dbReference type="EMBL" id="JANDHW010000014">
    <property type="protein sequence ID" value="MCP9612811.1"/>
    <property type="molecule type" value="Genomic_DNA"/>
</dbReference>
<evidence type="ECO:0000256" key="1">
    <source>
        <dbReference type="ARBA" id="ARBA00037999"/>
    </source>
</evidence>
<dbReference type="Proteomes" id="UP001205603">
    <property type="component" value="Unassembled WGS sequence"/>
</dbReference>
<dbReference type="Gene3D" id="3.40.640.10">
    <property type="entry name" value="Type I PLP-dependent aspartate aminotransferase-like (Major domain)"/>
    <property type="match status" value="1"/>
</dbReference>
<dbReference type="RefSeq" id="WP_255028171.1">
    <property type="nucleotide sequence ID" value="NZ_JANDHW010000014.1"/>
</dbReference>
<name>A0ABT1MK44_9BACT</name>
<dbReference type="SUPFAM" id="SSF53383">
    <property type="entry name" value="PLP-dependent transferases"/>
    <property type="match status" value="1"/>
</dbReference>
<dbReference type="InterPro" id="IPR015422">
    <property type="entry name" value="PyrdxlP-dep_Trfase_small"/>
</dbReference>
<sequence>MKQRIYLSLAHMGGREQDFIQEAFDTNWVVPLGPNVDGFEKDLSTYLGEDRHVVALSAGTAAIHLGLVALGVQSGDEVICQSFTFAATANPIVYQGAVPVFVDSEPETWNMSPGLLEEAIKDRIARTGKKPKAIIPVHLYGMPARMDEIGSIAATYGIPVLEDAAEALGSEYRGRKCGTFGEYGALSFNGNKMITTSGGGALVCRTEEEAGAIKYYATQAREPAPHYQHTRIGYNYRMSNICAGIGRGQMQVLEEHIHRRRSIHGLYTRLFEDQAGIRVMDNYSGDYDSNFWLSCILIDELQAGISRETVRRKLEAENIETRPLWKPMHLQPVFKECPRYIDGTSEGLFDIGLCLPSGSSLGDDDIIRVAELIKSMCR</sequence>
<keyword evidence="3" id="KW-0032">Aminotransferase</keyword>
<dbReference type="GO" id="GO:0008483">
    <property type="term" value="F:transaminase activity"/>
    <property type="evidence" value="ECO:0007669"/>
    <property type="project" value="UniProtKB-KW"/>
</dbReference>
<dbReference type="PANTHER" id="PTHR30244">
    <property type="entry name" value="TRANSAMINASE"/>
    <property type="match status" value="1"/>
</dbReference>
<dbReference type="InterPro" id="IPR000653">
    <property type="entry name" value="DegT/StrS_aminotransferase"/>
</dbReference>
<accession>A0ABT1MK44</accession>
<dbReference type="Gene3D" id="3.90.1150.10">
    <property type="entry name" value="Aspartate Aminotransferase, domain 1"/>
    <property type="match status" value="1"/>
</dbReference>
<reference evidence="3 4" key="1">
    <citation type="submission" date="2022-07" db="EMBL/GenBank/DDBJ databases">
        <title>Fecal culturing of patients with breast cancer.</title>
        <authorList>
            <person name="Teng N.M.Y."/>
            <person name="Kiu R."/>
            <person name="Evans R."/>
            <person name="Baker D.J."/>
            <person name="Zenner C."/>
            <person name="Robinson S.D."/>
            <person name="Hall L.J."/>
        </authorList>
    </citation>
    <scope>NUCLEOTIDE SEQUENCE [LARGE SCALE GENOMIC DNA]</scope>
    <source>
        <strain evidence="3 4">LH1063</strain>
    </source>
</reference>
<dbReference type="PIRSF" id="PIRSF000390">
    <property type="entry name" value="PLP_StrS"/>
    <property type="match status" value="1"/>
</dbReference>
<dbReference type="InterPro" id="IPR015424">
    <property type="entry name" value="PyrdxlP-dep_Trfase"/>
</dbReference>
<comment type="caution">
    <text evidence="3">The sequence shown here is derived from an EMBL/GenBank/DDBJ whole genome shotgun (WGS) entry which is preliminary data.</text>
</comment>
<organism evidence="3 4">
    <name type="scientific">Coprobacter tertius</name>
    <dbReference type="NCBI Taxonomy" id="2944915"/>
    <lineage>
        <taxon>Bacteria</taxon>
        <taxon>Pseudomonadati</taxon>
        <taxon>Bacteroidota</taxon>
        <taxon>Bacteroidia</taxon>
        <taxon>Bacteroidales</taxon>
        <taxon>Barnesiellaceae</taxon>
        <taxon>Coprobacter</taxon>
    </lineage>
</organism>
<evidence type="ECO:0000256" key="2">
    <source>
        <dbReference type="RuleBase" id="RU004508"/>
    </source>
</evidence>
<keyword evidence="4" id="KW-1185">Reference proteome</keyword>
<dbReference type="InterPro" id="IPR015421">
    <property type="entry name" value="PyrdxlP-dep_Trfase_major"/>
</dbReference>
<keyword evidence="2" id="KW-0663">Pyridoxal phosphate</keyword>
<dbReference type="CDD" id="cd00616">
    <property type="entry name" value="AHBA_syn"/>
    <property type="match status" value="1"/>
</dbReference>